<keyword evidence="2" id="KW-1185">Reference proteome</keyword>
<name>A0ABU7ABQ3_9TELE</name>
<protein>
    <submittedName>
        <fullName evidence="1">Uncharacterized protein</fullName>
    </submittedName>
</protein>
<organism evidence="1 2">
    <name type="scientific">Ataeniobius toweri</name>
    <dbReference type="NCBI Taxonomy" id="208326"/>
    <lineage>
        <taxon>Eukaryota</taxon>
        <taxon>Metazoa</taxon>
        <taxon>Chordata</taxon>
        <taxon>Craniata</taxon>
        <taxon>Vertebrata</taxon>
        <taxon>Euteleostomi</taxon>
        <taxon>Actinopterygii</taxon>
        <taxon>Neopterygii</taxon>
        <taxon>Teleostei</taxon>
        <taxon>Neoteleostei</taxon>
        <taxon>Acanthomorphata</taxon>
        <taxon>Ovalentaria</taxon>
        <taxon>Atherinomorphae</taxon>
        <taxon>Cyprinodontiformes</taxon>
        <taxon>Goodeidae</taxon>
        <taxon>Ataeniobius</taxon>
    </lineage>
</organism>
<comment type="caution">
    <text evidence="1">The sequence shown here is derived from an EMBL/GenBank/DDBJ whole genome shotgun (WGS) entry which is preliminary data.</text>
</comment>
<proteinExistence type="predicted"/>
<sequence>MQYILSYRSCFCPLSSLCSISSVGKERKRFQREKTVCWMDSIPKTDNSESLPPPPSLPFPSICSLSETSGGCGISCLVAFAKKKKNGSVHHLIFAASFLSL</sequence>
<evidence type="ECO:0000313" key="2">
    <source>
        <dbReference type="Proteomes" id="UP001345963"/>
    </source>
</evidence>
<dbReference type="Proteomes" id="UP001345963">
    <property type="component" value="Unassembled WGS sequence"/>
</dbReference>
<reference evidence="1 2" key="1">
    <citation type="submission" date="2021-07" db="EMBL/GenBank/DDBJ databases">
        <authorList>
            <person name="Palmer J.M."/>
        </authorList>
    </citation>
    <scope>NUCLEOTIDE SEQUENCE [LARGE SCALE GENOMIC DNA]</scope>
    <source>
        <strain evidence="1 2">AT_MEX2019</strain>
        <tissue evidence="1">Muscle</tissue>
    </source>
</reference>
<gene>
    <name evidence="1" type="ORF">ATANTOWER_029233</name>
</gene>
<evidence type="ECO:0000313" key="1">
    <source>
        <dbReference type="EMBL" id="MED6235571.1"/>
    </source>
</evidence>
<accession>A0ABU7ABQ3</accession>
<dbReference type="EMBL" id="JAHUTI010010588">
    <property type="protein sequence ID" value="MED6235571.1"/>
    <property type="molecule type" value="Genomic_DNA"/>
</dbReference>